<evidence type="ECO:0000259" key="2">
    <source>
        <dbReference type="PROSITE" id="PS51205"/>
    </source>
</evidence>
<dbReference type="PANTHER" id="PTHR23101:SF25">
    <property type="entry name" value="GTPASE-ACTIVATING PROTEIN AND VPS9 DOMAIN-CONTAINING PROTEIN 1"/>
    <property type="match status" value="1"/>
</dbReference>
<keyword evidence="4" id="KW-1185">Reference proteome</keyword>
<reference evidence="3 4" key="1">
    <citation type="journal article" date="2011" name="J. Gen. Appl. Microbiol.">
        <title>Draft genome sequencing of the enigmatic yeast Saitoella complicata.</title>
        <authorList>
            <person name="Nishida H."/>
            <person name="Hamamoto M."/>
            <person name="Sugiyama J."/>
        </authorList>
    </citation>
    <scope>NUCLEOTIDE SEQUENCE [LARGE SCALE GENOMIC DNA]</scope>
    <source>
        <strain evidence="3 4">NRRL Y-17804</strain>
    </source>
</reference>
<dbReference type="GO" id="GO:0016192">
    <property type="term" value="P:vesicle-mediated transport"/>
    <property type="evidence" value="ECO:0007669"/>
    <property type="project" value="InterPro"/>
</dbReference>
<dbReference type="OMA" id="SHYEFIC"/>
<dbReference type="AlphaFoldDB" id="A0A0E9NB65"/>
<dbReference type="GO" id="GO:0030139">
    <property type="term" value="C:endocytic vesicle"/>
    <property type="evidence" value="ECO:0007669"/>
    <property type="project" value="TreeGrafter"/>
</dbReference>
<proteinExistence type="predicted"/>
<dbReference type="GO" id="GO:0031267">
    <property type="term" value="F:small GTPase binding"/>
    <property type="evidence" value="ECO:0007669"/>
    <property type="project" value="TreeGrafter"/>
</dbReference>
<feature type="compositionally biased region" description="Basic and acidic residues" evidence="1">
    <location>
        <begin position="458"/>
        <end position="475"/>
    </location>
</feature>
<dbReference type="Proteomes" id="UP000033140">
    <property type="component" value="Unassembled WGS sequence"/>
</dbReference>
<dbReference type="SMART" id="SM00167">
    <property type="entry name" value="VPS9"/>
    <property type="match status" value="1"/>
</dbReference>
<dbReference type="EMBL" id="BACD03000006">
    <property type="protein sequence ID" value="GAO46931.1"/>
    <property type="molecule type" value="Genomic_DNA"/>
</dbReference>
<feature type="region of interest" description="Disordered" evidence="1">
    <location>
        <begin position="379"/>
        <end position="401"/>
    </location>
</feature>
<dbReference type="InterPro" id="IPR037191">
    <property type="entry name" value="VPS9_dom_sf"/>
</dbReference>
<feature type="region of interest" description="Disordered" evidence="1">
    <location>
        <begin position="455"/>
        <end position="476"/>
    </location>
</feature>
<dbReference type="PROSITE" id="PS51205">
    <property type="entry name" value="VPS9"/>
    <property type="match status" value="1"/>
</dbReference>
<organism evidence="3 4">
    <name type="scientific">Saitoella complicata (strain BCRC 22490 / CBS 7301 / JCM 7358 / NBRC 10748 / NRRL Y-17804)</name>
    <dbReference type="NCBI Taxonomy" id="698492"/>
    <lineage>
        <taxon>Eukaryota</taxon>
        <taxon>Fungi</taxon>
        <taxon>Dikarya</taxon>
        <taxon>Ascomycota</taxon>
        <taxon>Taphrinomycotina</taxon>
        <taxon>Taphrinomycotina incertae sedis</taxon>
        <taxon>Saitoella</taxon>
    </lineage>
</organism>
<dbReference type="InterPro" id="IPR045046">
    <property type="entry name" value="Vps9-like"/>
</dbReference>
<dbReference type="SUPFAM" id="SSF109993">
    <property type="entry name" value="VPS9 domain"/>
    <property type="match status" value="1"/>
</dbReference>
<evidence type="ECO:0000256" key="1">
    <source>
        <dbReference type="SAM" id="MobiDB-lite"/>
    </source>
</evidence>
<dbReference type="InterPro" id="IPR003123">
    <property type="entry name" value="VPS9"/>
</dbReference>
<dbReference type="Gene3D" id="1.20.1050.80">
    <property type="entry name" value="VPS9 domain"/>
    <property type="match status" value="1"/>
</dbReference>
<dbReference type="PANTHER" id="PTHR23101">
    <property type="entry name" value="RAB GDP/GTP EXCHANGE FACTOR"/>
    <property type="match status" value="1"/>
</dbReference>
<evidence type="ECO:0000313" key="3">
    <source>
        <dbReference type="EMBL" id="GAO46931.1"/>
    </source>
</evidence>
<sequence>MSSSPKPSIFSSRSFTRLASAVSRPRSSSNASLSASSFAIPEDTESDVSQLEGELPAEVATAVYSFLKFLNGSNVTVTSTPTLVQNFYHSTLALIDDALPQLSLTSPSSELDGSEMLSGDEIAQRKASRLRAERLRTEWAEEVEKRLCEGEYDKLLSIKDSDDEVRDEALASKVAALNILDVTLKHLGVEMGDEEEVHAIAVAVSAGEELQKLNEVQAPKAKIEVLVTTHKILVDGLSAQPSGTSNNSPTTSAHSADLILPILIYTLIKANPPYLVSNLYYIQRFRGEDLLVGEGSYCLTNLEAAVIFLETVDLTSLGLLPPDHMPSDSTGELDFTLTSQRLEKSLTGSLPSHATSTTASLAPEVSIFTASAEISTPHNAPALADDSINSASSAPPPQAVSNLRASADQGLKSLGSALESSYKLFVSRIPDPPKTLDDVRSLVMAAAEQVSEQVAAGKVDREQRETHWKRQRAESLSKVSAGAKTITGSLGRPFNFVRTMSSSFASARPPIPAFGKDAAAIDSPSQPLAETMSTRSMSLPGIEIAEEVIPVDSVMKLAPPRFANMEASELKIGDVTDLLAEYKMMAETLKQLNLFT</sequence>
<evidence type="ECO:0000313" key="4">
    <source>
        <dbReference type="Proteomes" id="UP000033140"/>
    </source>
</evidence>
<comment type="caution">
    <text evidence="3">The sequence shown here is derived from an EMBL/GenBank/DDBJ whole genome shotgun (WGS) entry which is preliminary data.</text>
</comment>
<gene>
    <name evidence="3" type="ORF">G7K_1149-t1</name>
</gene>
<dbReference type="STRING" id="698492.A0A0E9NB65"/>
<accession>A0A0E9NB65</accession>
<name>A0A0E9NB65_SAICN</name>
<protein>
    <recommendedName>
        <fullName evidence="2">VPS9 domain-containing protein</fullName>
    </recommendedName>
</protein>
<dbReference type="Pfam" id="PF02204">
    <property type="entry name" value="VPS9"/>
    <property type="match status" value="1"/>
</dbReference>
<dbReference type="GO" id="GO:0005829">
    <property type="term" value="C:cytosol"/>
    <property type="evidence" value="ECO:0007669"/>
    <property type="project" value="TreeGrafter"/>
</dbReference>
<reference evidence="3 4" key="2">
    <citation type="journal article" date="2014" name="J. Gen. Appl. Microbiol.">
        <title>The early diverging ascomycetous budding yeast Saitoella complicata has three histone deacetylases belonging to the Clr6, Hos2, and Rpd3 lineages.</title>
        <authorList>
            <person name="Nishida H."/>
            <person name="Matsumoto T."/>
            <person name="Kondo S."/>
            <person name="Hamamoto M."/>
            <person name="Yoshikawa H."/>
        </authorList>
    </citation>
    <scope>NUCLEOTIDE SEQUENCE [LARGE SCALE GENOMIC DNA]</scope>
    <source>
        <strain evidence="3 4">NRRL Y-17804</strain>
    </source>
</reference>
<reference evidence="3 4" key="3">
    <citation type="journal article" date="2015" name="Genome Announc.">
        <title>Draft Genome Sequence of the Archiascomycetous Yeast Saitoella complicata.</title>
        <authorList>
            <person name="Yamauchi K."/>
            <person name="Kondo S."/>
            <person name="Hamamoto M."/>
            <person name="Takahashi Y."/>
            <person name="Ogura Y."/>
            <person name="Hayashi T."/>
            <person name="Nishida H."/>
        </authorList>
    </citation>
    <scope>NUCLEOTIDE SEQUENCE [LARGE SCALE GENOMIC DNA]</scope>
    <source>
        <strain evidence="3 4">NRRL Y-17804</strain>
    </source>
</reference>
<dbReference type="GO" id="GO:0005085">
    <property type="term" value="F:guanyl-nucleotide exchange factor activity"/>
    <property type="evidence" value="ECO:0007669"/>
    <property type="project" value="InterPro"/>
</dbReference>
<feature type="domain" description="VPS9" evidence="2">
    <location>
        <begin position="164"/>
        <end position="318"/>
    </location>
</feature>